<evidence type="ECO:0000256" key="4">
    <source>
        <dbReference type="ARBA" id="ARBA00022741"/>
    </source>
</evidence>
<comment type="catalytic activity">
    <reaction evidence="8">
        <text>L-seryl-[protein] + ATP = O-phospho-L-seryl-[protein] + ADP + H(+)</text>
        <dbReference type="Rhea" id="RHEA:17989"/>
        <dbReference type="Rhea" id="RHEA-COMP:9863"/>
        <dbReference type="Rhea" id="RHEA-COMP:11604"/>
        <dbReference type="ChEBI" id="CHEBI:15378"/>
        <dbReference type="ChEBI" id="CHEBI:29999"/>
        <dbReference type="ChEBI" id="CHEBI:30616"/>
        <dbReference type="ChEBI" id="CHEBI:83421"/>
        <dbReference type="ChEBI" id="CHEBI:456216"/>
        <dbReference type="EC" id="2.7.11.1"/>
    </reaction>
</comment>
<dbReference type="InterPro" id="IPR051334">
    <property type="entry name" value="SRPK"/>
</dbReference>
<keyword evidence="3" id="KW-0808">Transferase</keyword>
<feature type="domain" description="Protein kinase" evidence="9">
    <location>
        <begin position="35"/>
        <end position="397"/>
    </location>
</feature>
<protein>
    <recommendedName>
        <fullName evidence="1">non-specific serine/threonine protein kinase</fullName>
        <ecNumber evidence="1">2.7.11.1</ecNumber>
    </recommendedName>
</protein>
<dbReference type="PANTHER" id="PTHR47634">
    <property type="entry name" value="PROTEIN KINASE DOMAIN-CONTAINING PROTEIN-RELATED"/>
    <property type="match status" value="1"/>
</dbReference>
<evidence type="ECO:0000256" key="5">
    <source>
        <dbReference type="ARBA" id="ARBA00022777"/>
    </source>
</evidence>
<keyword evidence="5" id="KW-0418">Kinase</keyword>
<evidence type="ECO:0000259" key="9">
    <source>
        <dbReference type="PROSITE" id="PS50011"/>
    </source>
</evidence>
<dbReference type="OrthoDB" id="5979581at2759"/>
<dbReference type="Pfam" id="PF00069">
    <property type="entry name" value="Pkinase"/>
    <property type="match status" value="1"/>
</dbReference>
<keyword evidence="6" id="KW-0067">ATP-binding</keyword>
<dbReference type="PANTHER" id="PTHR47634:SF9">
    <property type="entry name" value="PROTEIN KINASE DOMAIN-CONTAINING PROTEIN-RELATED"/>
    <property type="match status" value="1"/>
</dbReference>
<evidence type="ECO:0000256" key="3">
    <source>
        <dbReference type="ARBA" id="ARBA00022679"/>
    </source>
</evidence>
<dbReference type="SMART" id="SM00220">
    <property type="entry name" value="S_TKc"/>
    <property type="match status" value="1"/>
</dbReference>
<evidence type="ECO:0000313" key="10">
    <source>
        <dbReference type="EMBL" id="KAF2108474.1"/>
    </source>
</evidence>
<keyword evidence="2" id="KW-0723">Serine/threonine-protein kinase</keyword>
<dbReference type="Gene3D" id="1.10.510.10">
    <property type="entry name" value="Transferase(Phosphotransferase) domain 1"/>
    <property type="match status" value="1"/>
</dbReference>
<dbReference type="PROSITE" id="PS50011">
    <property type="entry name" value="PROTEIN_KINASE_DOM"/>
    <property type="match status" value="1"/>
</dbReference>
<gene>
    <name evidence="10" type="ORF">BDV96DRAFT_692569</name>
</gene>
<evidence type="ECO:0000256" key="7">
    <source>
        <dbReference type="ARBA" id="ARBA00047899"/>
    </source>
</evidence>
<dbReference type="InterPro" id="IPR011009">
    <property type="entry name" value="Kinase-like_dom_sf"/>
</dbReference>
<comment type="catalytic activity">
    <reaction evidence="7">
        <text>L-threonyl-[protein] + ATP = O-phospho-L-threonyl-[protein] + ADP + H(+)</text>
        <dbReference type="Rhea" id="RHEA:46608"/>
        <dbReference type="Rhea" id="RHEA-COMP:11060"/>
        <dbReference type="Rhea" id="RHEA-COMP:11605"/>
        <dbReference type="ChEBI" id="CHEBI:15378"/>
        <dbReference type="ChEBI" id="CHEBI:30013"/>
        <dbReference type="ChEBI" id="CHEBI:30616"/>
        <dbReference type="ChEBI" id="CHEBI:61977"/>
        <dbReference type="ChEBI" id="CHEBI:456216"/>
        <dbReference type="EC" id="2.7.11.1"/>
    </reaction>
</comment>
<dbReference type="Gene3D" id="3.30.200.20">
    <property type="entry name" value="Phosphorylase Kinase, domain 1"/>
    <property type="match status" value="1"/>
</dbReference>
<evidence type="ECO:0000313" key="11">
    <source>
        <dbReference type="Proteomes" id="UP000799770"/>
    </source>
</evidence>
<evidence type="ECO:0000256" key="2">
    <source>
        <dbReference type="ARBA" id="ARBA00022527"/>
    </source>
</evidence>
<evidence type="ECO:0000256" key="6">
    <source>
        <dbReference type="ARBA" id="ARBA00022840"/>
    </source>
</evidence>
<evidence type="ECO:0000256" key="1">
    <source>
        <dbReference type="ARBA" id="ARBA00012513"/>
    </source>
</evidence>
<dbReference type="GO" id="GO:0004674">
    <property type="term" value="F:protein serine/threonine kinase activity"/>
    <property type="evidence" value="ECO:0007669"/>
    <property type="project" value="UniProtKB-KW"/>
</dbReference>
<dbReference type="EMBL" id="ML977347">
    <property type="protein sequence ID" value="KAF2108474.1"/>
    <property type="molecule type" value="Genomic_DNA"/>
</dbReference>
<dbReference type="GO" id="GO:0005524">
    <property type="term" value="F:ATP binding"/>
    <property type="evidence" value="ECO:0007669"/>
    <property type="project" value="UniProtKB-KW"/>
</dbReference>
<name>A0A6A5YP20_9PLEO</name>
<organism evidence="10 11">
    <name type="scientific">Lophiotrema nucula</name>
    <dbReference type="NCBI Taxonomy" id="690887"/>
    <lineage>
        <taxon>Eukaryota</taxon>
        <taxon>Fungi</taxon>
        <taxon>Dikarya</taxon>
        <taxon>Ascomycota</taxon>
        <taxon>Pezizomycotina</taxon>
        <taxon>Dothideomycetes</taxon>
        <taxon>Pleosporomycetidae</taxon>
        <taxon>Pleosporales</taxon>
        <taxon>Lophiotremataceae</taxon>
        <taxon>Lophiotrema</taxon>
    </lineage>
</organism>
<proteinExistence type="predicted"/>
<keyword evidence="4" id="KW-0547">Nucleotide-binding</keyword>
<dbReference type="AlphaFoldDB" id="A0A6A5YP20"/>
<dbReference type="GO" id="GO:0050684">
    <property type="term" value="P:regulation of mRNA processing"/>
    <property type="evidence" value="ECO:0007669"/>
    <property type="project" value="TreeGrafter"/>
</dbReference>
<keyword evidence="11" id="KW-1185">Reference proteome</keyword>
<dbReference type="InterPro" id="IPR000719">
    <property type="entry name" value="Prot_kinase_dom"/>
</dbReference>
<dbReference type="SUPFAM" id="SSF56112">
    <property type="entry name" value="Protein kinase-like (PK-like)"/>
    <property type="match status" value="1"/>
</dbReference>
<sequence>MEPSTPLSTPEPLSEYRPGGYHPVHIGDKLSNQQYTVVDKLGWGLASIAWLATDADDVCVALSITRAEDEARYRMDLMSMMQFLQNDHDEIPGKEDVLFPINSFTLEGPNGLHFCIVMPFQGQTVSKLTKRNQGADTRPLVLSSAKRAIRDLARGIGFLHKVGVVHNDLHPANLFLGVPSDQPWKLAKFREICGEPRIIEIDTTRDHHAPRYLVADAMHLPLDHSLFSGPLKIADFGEAFRTTELEPKMSAVGPYLVPELNLPNDCSTAADVWMFGCATYQLLSGFDLFGTVNDPSIKIVRGMMEVMGPPPQRIFESWKSMYGAAELATIDKPNRTLAHRVRDIKAGNETVGMKPREEEFSDTDINSIRDFLSYVLQYDPSERPTMEQCLRLAETIFRDD</sequence>
<dbReference type="GO" id="GO:0000245">
    <property type="term" value="P:spliceosomal complex assembly"/>
    <property type="evidence" value="ECO:0007669"/>
    <property type="project" value="TreeGrafter"/>
</dbReference>
<dbReference type="Proteomes" id="UP000799770">
    <property type="component" value="Unassembled WGS sequence"/>
</dbReference>
<dbReference type="EC" id="2.7.11.1" evidence="1"/>
<evidence type="ECO:0000256" key="8">
    <source>
        <dbReference type="ARBA" id="ARBA00048679"/>
    </source>
</evidence>
<accession>A0A6A5YP20</accession>
<reference evidence="10" key="1">
    <citation type="journal article" date="2020" name="Stud. Mycol.">
        <title>101 Dothideomycetes genomes: a test case for predicting lifestyles and emergence of pathogens.</title>
        <authorList>
            <person name="Haridas S."/>
            <person name="Albert R."/>
            <person name="Binder M."/>
            <person name="Bloem J."/>
            <person name="Labutti K."/>
            <person name="Salamov A."/>
            <person name="Andreopoulos B."/>
            <person name="Baker S."/>
            <person name="Barry K."/>
            <person name="Bills G."/>
            <person name="Bluhm B."/>
            <person name="Cannon C."/>
            <person name="Castanera R."/>
            <person name="Culley D."/>
            <person name="Daum C."/>
            <person name="Ezra D."/>
            <person name="Gonzalez J."/>
            <person name="Henrissat B."/>
            <person name="Kuo A."/>
            <person name="Liang C."/>
            <person name="Lipzen A."/>
            <person name="Lutzoni F."/>
            <person name="Magnuson J."/>
            <person name="Mondo S."/>
            <person name="Nolan M."/>
            <person name="Ohm R."/>
            <person name="Pangilinan J."/>
            <person name="Park H.-J."/>
            <person name="Ramirez L."/>
            <person name="Alfaro M."/>
            <person name="Sun H."/>
            <person name="Tritt A."/>
            <person name="Yoshinaga Y."/>
            <person name="Zwiers L.-H."/>
            <person name="Turgeon B."/>
            <person name="Goodwin S."/>
            <person name="Spatafora J."/>
            <person name="Crous P."/>
            <person name="Grigoriev I."/>
        </authorList>
    </citation>
    <scope>NUCLEOTIDE SEQUENCE</scope>
    <source>
        <strain evidence="10">CBS 627.86</strain>
    </source>
</reference>